<evidence type="ECO:0000256" key="2">
    <source>
        <dbReference type="ARBA" id="ARBA00011209"/>
    </source>
</evidence>
<dbReference type="AlphaFoldDB" id="Q05FG1"/>
<evidence type="ECO:0000256" key="5">
    <source>
        <dbReference type="ARBA" id="ARBA00022598"/>
    </source>
</evidence>
<organism evidence="12 13">
    <name type="scientific">Carsonella ruddii (strain PV)</name>
    <dbReference type="NCBI Taxonomy" id="387662"/>
    <lineage>
        <taxon>Bacteria</taxon>
        <taxon>Pseudomonadati</taxon>
        <taxon>Pseudomonadota</taxon>
        <taxon>Gammaproteobacteria</taxon>
        <taxon>Oceanospirillales</taxon>
        <taxon>Halomonadaceae</taxon>
        <taxon>Zymobacter group</taxon>
        <taxon>Candidatus Carsonella</taxon>
    </lineage>
</organism>
<dbReference type="RefSeq" id="WP_011672402.1">
    <property type="nucleotide sequence ID" value="NC_008512.1"/>
</dbReference>
<dbReference type="GO" id="GO:0005524">
    <property type="term" value="F:ATP binding"/>
    <property type="evidence" value="ECO:0007669"/>
    <property type="project" value="UniProtKB-KW"/>
</dbReference>
<dbReference type="InterPro" id="IPR045864">
    <property type="entry name" value="aa-tRNA-synth_II/BPL/LPL"/>
</dbReference>
<comment type="similarity">
    <text evidence="1">Belongs to the class-II aminoacyl-tRNA synthetase family.</text>
</comment>
<dbReference type="KEGG" id="crp:CRP_179"/>
<name>Q05FG1_CARRP</name>
<evidence type="ECO:0000256" key="8">
    <source>
        <dbReference type="ARBA" id="ARBA00022917"/>
    </source>
</evidence>
<dbReference type="Gene3D" id="3.30.930.10">
    <property type="entry name" value="Bira Bifunctional Protein, Domain 2"/>
    <property type="match status" value="1"/>
</dbReference>
<dbReference type="GO" id="GO:0006426">
    <property type="term" value="P:glycyl-tRNA aminoacylation"/>
    <property type="evidence" value="ECO:0007669"/>
    <property type="project" value="InterPro"/>
</dbReference>
<accession>Q05FG1</accession>
<evidence type="ECO:0000256" key="10">
    <source>
        <dbReference type="ARBA" id="ARBA00031660"/>
    </source>
</evidence>
<protein>
    <recommendedName>
        <fullName evidence="4">Glycine--tRNA ligase alpha subunit</fullName>
        <ecNumber evidence="3">6.1.1.14</ecNumber>
    </recommendedName>
    <alternativeName>
        <fullName evidence="10">Glycyl-tRNA synthetase alpha subunit</fullName>
    </alternativeName>
</protein>
<dbReference type="GO" id="GO:0005829">
    <property type="term" value="C:cytosol"/>
    <property type="evidence" value="ECO:0007669"/>
    <property type="project" value="TreeGrafter"/>
</dbReference>
<dbReference type="PROSITE" id="PS50861">
    <property type="entry name" value="AA_TRNA_LIGASE_II_GLYAB"/>
    <property type="match status" value="1"/>
</dbReference>
<evidence type="ECO:0000256" key="11">
    <source>
        <dbReference type="ARBA" id="ARBA00047937"/>
    </source>
</evidence>
<reference evidence="12 13" key="1">
    <citation type="journal article" date="2006" name="Science">
        <title>The 160-kilobase genome of the bacterial endosymbiont Carsonella.</title>
        <authorList>
            <person name="Nakabachi A."/>
            <person name="Yamashita A."/>
            <person name="Toh H."/>
            <person name="Ishikawa H."/>
            <person name="Dunbar H."/>
            <person name="Moran N."/>
            <person name="Hattori M."/>
        </authorList>
    </citation>
    <scope>NUCLEOTIDE SEQUENCE [LARGE SCALE GENOMIC DNA]</scope>
    <source>
        <strain evidence="12 13">PV</strain>
    </source>
</reference>
<dbReference type="EMBL" id="AP009180">
    <property type="protein sequence ID" value="BAF35210.1"/>
    <property type="molecule type" value="Genomic_DNA"/>
</dbReference>
<dbReference type="EC" id="6.1.1.14" evidence="3"/>
<dbReference type="STRING" id="387662.CRP_179"/>
<evidence type="ECO:0000256" key="1">
    <source>
        <dbReference type="ARBA" id="ARBA00008226"/>
    </source>
</evidence>
<evidence type="ECO:0000256" key="4">
    <source>
        <dbReference type="ARBA" id="ARBA00018257"/>
    </source>
</evidence>
<dbReference type="OrthoDB" id="9802183at2"/>
<dbReference type="Proteomes" id="UP000000777">
    <property type="component" value="Chromosome"/>
</dbReference>
<evidence type="ECO:0000256" key="3">
    <source>
        <dbReference type="ARBA" id="ARBA00012829"/>
    </source>
</evidence>
<comment type="subunit">
    <text evidence="2">Tetramer of two alpha and two beta subunits.</text>
</comment>
<dbReference type="PANTHER" id="PTHR30075">
    <property type="entry name" value="GLYCYL-TRNA SYNTHETASE"/>
    <property type="match status" value="1"/>
</dbReference>
<dbReference type="InterPro" id="IPR002310">
    <property type="entry name" value="Gly-tRNA_ligase_asu"/>
</dbReference>
<dbReference type="PANTHER" id="PTHR30075:SF2">
    <property type="entry name" value="GLYCINE--TRNA LIGASE, CHLOROPLASTIC_MITOCHONDRIAL 2"/>
    <property type="match status" value="1"/>
</dbReference>
<dbReference type="PRINTS" id="PR01044">
    <property type="entry name" value="TRNASYNTHGA"/>
</dbReference>
<comment type="catalytic activity">
    <reaction evidence="11">
        <text>tRNA(Gly) + glycine + ATP = glycyl-tRNA(Gly) + AMP + diphosphate</text>
        <dbReference type="Rhea" id="RHEA:16013"/>
        <dbReference type="Rhea" id="RHEA-COMP:9664"/>
        <dbReference type="Rhea" id="RHEA-COMP:9683"/>
        <dbReference type="ChEBI" id="CHEBI:30616"/>
        <dbReference type="ChEBI" id="CHEBI:33019"/>
        <dbReference type="ChEBI" id="CHEBI:57305"/>
        <dbReference type="ChEBI" id="CHEBI:78442"/>
        <dbReference type="ChEBI" id="CHEBI:78522"/>
        <dbReference type="ChEBI" id="CHEBI:456215"/>
        <dbReference type="EC" id="6.1.1.14"/>
    </reaction>
</comment>
<keyword evidence="5" id="KW-0436">Ligase</keyword>
<dbReference type="InterPro" id="IPR006194">
    <property type="entry name" value="Gly-tRNA-synth_heterodimer"/>
</dbReference>
<evidence type="ECO:0000256" key="9">
    <source>
        <dbReference type="ARBA" id="ARBA00023146"/>
    </source>
</evidence>
<gene>
    <name evidence="12" type="ordered locus">CRP_179</name>
</gene>
<dbReference type="SUPFAM" id="SSF55681">
    <property type="entry name" value="Class II aaRS and biotin synthetases"/>
    <property type="match status" value="1"/>
</dbReference>
<dbReference type="Pfam" id="PF02091">
    <property type="entry name" value="tRNA-synt_2e"/>
    <property type="match status" value="1"/>
</dbReference>
<proteinExistence type="inferred from homology"/>
<keyword evidence="6" id="KW-0547">Nucleotide-binding</keyword>
<evidence type="ECO:0000313" key="12">
    <source>
        <dbReference type="EMBL" id="BAF35210.1"/>
    </source>
</evidence>
<dbReference type="GO" id="GO:0004820">
    <property type="term" value="F:glycine-tRNA ligase activity"/>
    <property type="evidence" value="ECO:0007669"/>
    <property type="project" value="UniProtKB-EC"/>
</dbReference>
<sequence length="247" mass="29918">MNFILNNIIYFWKIKKFLFLNKNSKKMGAATYNFKNICSVLNKKKISILFIQECYREFDSFLPKSKKLFIHNQIQVLCKPIFFNFVNIYIDSINFINKKIFLKKDNWNSPILGAKGIGYESSINNLEISQITVFYLFGNKKLFKPILEITYGLERIFFLFYTRVFFDERYFLINNLFKIKNIKILIYVYKTFFLNYNKKNFNFSYKILLKISSLFNIFDNFYYNNNYNRIKILVLINKISEKIIEKI</sequence>
<evidence type="ECO:0000313" key="13">
    <source>
        <dbReference type="Proteomes" id="UP000000777"/>
    </source>
</evidence>
<keyword evidence="9 12" id="KW-0030">Aminoacyl-tRNA synthetase</keyword>
<keyword evidence="8" id="KW-0648">Protein biosynthesis</keyword>
<evidence type="ECO:0000256" key="6">
    <source>
        <dbReference type="ARBA" id="ARBA00022741"/>
    </source>
</evidence>
<keyword evidence="7" id="KW-0067">ATP-binding</keyword>
<evidence type="ECO:0000256" key="7">
    <source>
        <dbReference type="ARBA" id="ARBA00022840"/>
    </source>
</evidence>
<dbReference type="HOGENOM" id="CLU_1122971_0_0_6"/>